<dbReference type="STRING" id="1122213.GCA_000423365_01266"/>
<dbReference type="PANTHER" id="PTHR30033:SF2">
    <property type="entry name" value="FLAGELLAR HOOK PROTEIN"/>
    <property type="match status" value="1"/>
</dbReference>
<feature type="domain" description="Flagellar basal-body/hook protein C-terminal" evidence="8">
    <location>
        <begin position="579"/>
        <end position="615"/>
    </location>
</feature>
<dbReference type="GO" id="GO:0009424">
    <property type="term" value="C:bacterial-type flagellum hook"/>
    <property type="evidence" value="ECO:0007669"/>
    <property type="project" value="InterPro"/>
</dbReference>
<dbReference type="NCBIfam" id="TIGR02492">
    <property type="entry name" value="flgK_ends"/>
    <property type="match status" value="1"/>
</dbReference>
<keyword evidence="5" id="KW-0964">Secreted</keyword>
<evidence type="ECO:0000259" key="8">
    <source>
        <dbReference type="Pfam" id="PF06429"/>
    </source>
</evidence>
<keyword evidence="11" id="KW-1185">Reference proteome</keyword>
<dbReference type="Pfam" id="PF00460">
    <property type="entry name" value="Flg_bb_rod"/>
    <property type="match status" value="1"/>
</dbReference>
<evidence type="ECO:0000259" key="7">
    <source>
        <dbReference type="Pfam" id="PF00460"/>
    </source>
</evidence>
<dbReference type="GO" id="GO:0005198">
    <property type="term" value="F:structural molecule activity"/>
    <property type="evidence" value="ECO:0007669"/>
    <property type="project" value="InterPro"/>
</dbReference>
<evidence type="ECO:0000256" key="3">
    <source>
        <dbReference type="ARBA" id="ARBA00009677"/>
    </source>
</evidence>
<proteinExistence type="inferred from homology"/>
<dbReference type="EMBL" id="CP021330">
    <property type="protein sequence ID" value="AVX04055.1"/>
    <property type="molecule type" value="Genomic_DNA"/>
</dbReference>
<dbReference type="Pfam" id="PF06429">
    <property type="entry name" value="Flg_bbr_C"/>
    <property type="match status" value="1"/>
</dbReference>
<dbReference type="RefSeq" id="WP_117395469.1">
    <property type="nucleotide sequence ID" value="NZ_CP021330.1"/>
</dbReference>
<feature type="domain" description="Flagellar basal body rod protein N-terminal" evidence="7">
    <location>
        <begin position="8"/>
        <end position="36"/>
    </location>
</feature>
<dbReference type="PRINTS" id="PR01005">
    <property type="entry name" value="FLGHOOKAP1"/>
</dbReference>
<evidence type="ECO:0000256" key="6">
    <source>
        <dbReference type="ARBA" id="ARBA00023143"/>
    </source>
</evidence>
<dbReference type="InterPro" id="IPR053927">
    <property type="entry name" value="FlgK_helical"/>
</dbReference>
<evidence type="ECO:0000313" key="10">
    <source>
        <dbReference type="EMBL" id="AVX04055.1"/>
    </source>
</evidence>
<dbReference type="InterPro" id="IPR001444">
    <property type="entry name" value="Flag_bb_rod_N"/>
</dbReference>
<dbReference type="AlphaFoldDB" id="A0A2R4MDN4"/>
<sequence>MGLSVTLSNALSGMDVNQRSLDIVSRNVANSGTPGYHRQSVTLIDNYRGTSSSVRVAQIQRAYVQSLESQTQRETSLMGALDVRTEFLGRLELLLGKPGDINSLDTQLANFKGALQQMATSPEDFVARADVVDRAQSMAESLNFLSRSVQGMRQETESQIFTHVSDLNQNLELLSKINQELMDTTKVDDTRLSIMDDRDRLLAQVSELIDINVQYNDNGTINVMTKTGVGLLDGEKHSTFKFENAGSLSPTSLYDVDPATSGVGSLKVVTPANLEIDVVAHDLLTSGRISSLLDLRDNRLVTAQDQLDEIAAGLAQAMSTIDTDGTAVSAGGEDGFEADLGNMLPGNSFTVKYEVGGAQQTVRVVRVDDASKLPMDSTDENGVRTIGLDFSGGIGAVATDLNAALGAAVTVSNPAGDVLRIMDDGVADTSDIHSMVVQTTATGTQDGGLGMSLFVDTSGAFTNSLDGVSQKRGFALRMMVNQEVVADNSLLVQHSTSPLTPIGDSDRPNYLVDRLNSMTFRAESAAQGQGAFRLNGSVEEIVRQTLNYQGNDIATTKQAHEHQGKLIQTLEMRAEDAYGVDIDKEMGKLLQLQNAYAANARVMSIAQELLDRLMQAF</sequence>
<evidence type="ECO:0000256" key="2">
    <source>
        <dbReference type="ARBA" id="ARBA00004613"/>
    </source>
</evidence>
<comment type="subcellular location">
    <subcellularLocation>
        <location evidence="1">Bacterial flagellum basal body</location>
    </subcellularLocation>
    <subcellularLocation>
        <location evidence="2">Secreted</location>
    </subcellularLocation>
</comment>
<gene>
    <name evidence="10" type="ORF">MXMO3_01525</name>
</gene>
<evidence type="ECO:0000259" key="9">
    <source>
        <dbReference type="Pfam" id="PF22638"/>
    </source>
</evidence>
<evidence type="ECO:0000256" key="4">
    <source>
        <dbReference type="ARBA" id="ARBA00016244"/>
    </source>
</evidence>
<reference evidence="10 11" key="1">
    <citation type="submission" date="2017-05" db="EMBL/GenBank/DDBJ databases">
        <title>Genome Analysis of Maritalea myrionectae HL2708#5.</title>
        <authorList>
            <consortium name="Cotde Inc.-PKNU"/>
            <person name="Jang D."/>
            <person name="Oh H.-M."/>
        </authorList>
    </citation>
    <scope>NUCLEOTIDE SEQUENCE [LARGE SCALE GENOMIC DNA]</scope>
    <source>
        <strain evidence="10 11">HL2708#5</strain>
    </source>
</reference>
<dbReference type="SUPFAM" id="SSF64518">
    <property type="entry name" value="Phase 1 flagellin"/>
    <property type="match status" value="1"/>
</dbReference>
<evidence type="ECO:0000256" key="1">
    <source>
        <dbReference type="ARBA" id="ARBA00004117"/>
    </source>
</evidence>
<organism evidence="10 11">
    <name type="scientific">Maritalea myrionectae</name>
    <dbReference type="NCBI Taxonomy" id="454601"/>
    <lineage>
        <taxon>Bacteria</taxon>
        <taxon>Pseudomonadati</taxon>
        <taxon>Pseudomonadota</taxon>
        <taxon>Alphaproteobacteria</taxon>
        <taxon>Hyphomicrobiales</taxon>
        <taxon>Devosiaceae</taxon>
        <taxon>Maritalea</taxon>
    </lineage>
</organism>
<dbReference type="KEGG" id="mmyr:MXMO3_01525"/>
<dbReference type="GO" id="GO:0005576">
    <property type="term" value="C:extracellular region"/>
    <property type="evidence" value="ECO:0007669"/>
    <property type="project" value="UniProtKB-SubCell"/>
</dbReference>
<evidence type="ECO:0000256" key="5">
    <source>
        <dbReference type="ARBA" id="ARBA00022525"/>
    </source>
</evidence>
<evidence type="ECO:0000313" key="11">
    <source>
        <dbReference type="Proteomes" id="UP000258927"/>
    </source>
</evidence>
<dbReference type="PANTHER" id="PTHR30033">
    <property type="entry name" value="FLAGELLAR HOOK-ASSOCIATED PROTEIN 1"/>
    <property type="match status" value="1"/>
</dbReference>
<name>A0A2R4MDN4_9HYPH</name>
<dbReference type="InterPro" id="IPR002371">
    <property type="entry name" value="FlgK"/>
</dbReference>
<accession>A0A2R4MDN4</accession>
<dbReference type="GO" id="GO:0009425">
    <property type="term" value="C:bacterial-type flagellum basal body"/>
    <property type="evidence" value="ECO:0007669"/>
    <property type="project" value="UniProtKB-SubCell"/>
</dbReference>
<dbReference type="GO" id="GO:0044780">
    <property type="term" value="P:bacterial-type flagellum assembly"/>
    <property type="evidence" value="ECO:0007669"/>
    <property type="project" value="InterPro"/>
</dbReference>
<protein>
    <recommendedName>
        <fullName evidence="4">Flagellar hook-associated protein 1</fullName>
    </recommendedName>
</protein>
<dbReference type="Proteomes" id="UP000258927">
    <property type="component" value="Chromosome"/>
</dbReference>
<feature type="domain" description="Flagellar hook-associated protein FlgK helical" evidence="9">
    <location>
        <begin position="89"/>
        <end position="329"/>
    </location>
</feature>
<comment type="similarity">
    <text evidence="3">Belongs to the flagella basal body rod proteins family.</text>
</comment>
<dbReference type="Pfam" id="PF22638">
    <property type="entry name" value="FlgK_D1"/>
    <property type="match status" value="1"/>
</dbReference>
<keyword evidence="6" id="KW-0975">Bacterial flagellum</keyword>
<dbReference type="InterPro" id="IPR010930">
    <property type="entry name" value="Flg_bb/hook_C_dom"/>
</dbReference>